<gene>
    <name evidence="3" type="ORF">CLOSTASPAR_00413</name>
</gene>
<evidence type="ECO:0000313" key="4">
    <source>
        <dbReference type="Proteomes" id="UP000004756"/>
    </source>
</evidence>
<feature type="transmembrane region" description="Helical" evidence="2">
    <location>
        <begin position="61"/>
        <end position="80"/>
    </location>
</feature>
<organism evidence="3 4">
    <name type="scientific">[Clostridium] asparagiforme DSM 15981</name>
    <dbReference type="NCBI Taxonomy" id="518636"/>
    <lineage>
        <taxon>Bacteria</taxon>
        <taxon>Bacillati</taxon>
        <taxon>Bacillota</taxon>
        <taxon>Clostridia</taxon>
        <taxon>Lachnospirales</taxon>
        <taxon>Lachnospiraceae</taxon>
        <taxon>Enterocloster</taxon>
    </lineage>
</organism>
<dbReference type="RefSeq" id="WP_007706042.1">
    <property type="nucleotide sequence ID" value="NZ_GG657587.1"/>
</dbReference>
<evidence type="ECO:0000313" key="3">
    <source>
        <dbReference type="EMBL" id="EEG57609.1"/>
    </source>
</evidence>
<comment type="caution">
    <text evidence="3">The sequence shown here is derived from an EMBL/GenBank/DDBJ whole genome shotgun (WGS) entry which is preliminary data.</text>
</comment>
<keyword evidence="2" id="KW-1133">Transmembrane helix</keyword>
<reference evidence="3 4" key="1">
    <citation type="submission" date="2009-01" db="EMBL/GenBank/DDBJ databases">
        <authorList>
            <person name="Fulton L."/>
            <person name="Clifton S."/>
            <person name="Fulton B."/>
            <person name="Xu J."/>
            <person name="Minx P."/>
            <person name="Pepin K.H."/>
            <person name="Johnson M."/>
            <person name="Bhonagiri V."/>
            <person name="Nash W.E."/>
            <person name="Mardis E.R."/>
            <person name="Wilson R.K."/>
        </authorList>
    </citation>
    <scope>NUCLEOTIDE SEQUENCE [LARGE SCALE GENOMIC DNA]</scope>
    <source>
        <strain evidence="3 4">DSM 15981</strain>
    </source>
</reference>
<evidence type="ECO:0008006" key="5">
    <source>
        <dbReference type="Google" id="ProtNLM"/>
    </source>
</evidence>
<protein>
    <recommendedName>
        <fullName evidence="5">Histidine kinase N-terminal 7TM region domain-containing protein</fullName>
    </recommendedName>
</protein>
<dbReference type="AlphaFoldDB" id="C0CTW4"/>
<dbReference type="EMBL" id="ACCJ01000017">
    <property type="protein sequence ID" value="EEG57609.1"/>
    <property type="molecule type" value="Genomic_DNA"/>
</dbReference>
<dbReference type="Proteomes" id="UP000004756">
    <property type="component" value="Unassembled WGS sequence"/>
</dbReference>
<evidence type="ECO:0000256" key="1">
    <source>
        <dbReference type="SAM" id="MobiDB-lite"/>
    </source>
</evidence>
<keyword evidence="2" id="KW-0472">Membrane</keyword>
<name>C0CTW4_9FIRM</name>
<feature type="transmembrane region" description="Helical" evidence="2">
    <location>
        <begin position="6"/>
        <end position="23"/>
    </location>
</feature>
<accession>C0CTW4</accession>
<dbReference type="HOGENOM" id="CLU_1607964_0_0_9"/>
<feature type="transmembrane region" description="Helical" evidence="2">
    <location>
        <begin position="35"/>
        <end position="55"/>
    </location>
</feature>
<sequence>MSSFVFISITALYFYAFLMLAFLTAKKSKLITDFIAVLFTMILWTGGSLLMRLQAWPGYRLWYHFSLAGIWLVPYAYFCFIRDFCGQPAEGQAPDLAGLVPGGLSGELKNRMAVGCTPAGGGKRRRAVCVRHEVAGGHHVRPVPSDRAAHHGHGGAVPEKAGNDV</sequence>
<keyword evidence="2" id="KW-0812">Transmembrane</keyword>
<keyword evidence="4" id="KW-1185">Reference proteome</keyword>
<proteinExistence type="predicted"/>
<evidence type="ECO:0000256" key="2">
    <source>
        <dbReference type="SAM" id="Phobius"/>
    </source>
</evidence>
<feature type="region of interest" description="Disordered" evidence="1">
    <location>
        <begin position="140"/>
        <end position="165"/>
    </location>
</feature>
<reference evidence="3 4" key="2">
    <citation type="submission" date="2009-02" db="EMBL/GenBank/DDBJ databases">
        <title>Draft genome sequence of Clostridium asparagiforme (DSM 15981).</title>
        <authorList>
            <person name="Sudarsanam P."/>
            <person name="Ley R."/>
            <person name="Guruge J."/>
            <person name="Turnbaugh P.J."/>
            <person name="Mahowald M."/>
            <person name="Liep D."/>
            <person name="Gordon J."/>
        </authorList>
    </citation>
    <scope>NUCLEOTIDE SEQUENCE [LARGE SCALE GENOMIC DNA]</scope>
    <source>
        <strain evidence="3 4">DSM 15981</strain>
    </source>
</reference>